<sequence length="63" mass="7144">MLTTQQINELALIILDADIDVKNHNEVDEYIGLVLENIAGCECLSDDEFRAIVQQIREVIETL</sequence>
<name>A0A3E0UCT2_9GAMM</name>
<dbReference type="EMBL" id="QUOV01000001">
    <property type="protein sequence ID" value="REL34689.1"/>
    <property type="molecule type" value="Genomic_DNA"/>
</dbReference>
<evidence type="ECO:0000313" key="1">
    <source>
        <dbReference type="EMBL" id="REL34689.1"/>
    </source>
</evidence>
<dbReference type="AlphaFoldDB" id="A0A3E0UCT2"/>
<dbReference type="Proteomes" id="UP000256999">
    <property type="component" value="Unassembled WGS sequence"/>
</dbReference>
<proteinExistence type="predicted"/>
<protein>
    <submittedName>
        <fullName evidence="1">Uncharacterized protein</fullName>
    </submittedName>
</protein>
<evidence type="ECO:0000313" key="2">
    <source>
        <dbReference type="Proteomes" id="UP000256999"/>
    </source>
</evidence>
<gene>
    <name evidence="1" type="ORF">DXX92_04580</name>
</gene>
<dbReference type="RefSeq" id="WP_115999365.1">
    <property type="nucleotide sequence ID" value="NZ_QUOV01000001.1"/>
</dbReference>
<accession>A0A3E0UCT2</accession>
<reference evidence="1 2" key="1">
    <citation type="submission" date="2018-08" db="EMBL/GenBank/DDBJ databases">
        <title>Thalassotalea euphylliae genome.</title>
        <authorList>
            <person name="Summers S."/>
            <person name="Rice S.A."/>
            <person name="Freckelton M.L."/>
            <person name="Nedved B.T."/>
            <person name="Hadfield M.G."/>
        </authorList>
    </citation>
    <scope>NUCLEOTIDE SEQUENCE [LARGE SCALE GENOMIC DNA]</scope>
    <source>
        <strain evidence="1 2">H2</strain>
    </source>
</reference>
<organism evidence="1 2">
    <name type="scientific">Thalassotalea euphylliae</name>
    <dbReference type="NCBI Taxonomy" id="1655234"/>
    <lineage>
        <taxon>Bacteria</taxon>
        <taxon>Pseudomonadati</taxon>
        <taxon>Pseudomonadota</taxon>
        <taxon>Gammaproteobacteria</taxon>
        <taxon>Alteromonadales</taxon>
        <taxon>Colwelliaceae</taxon>
        <taxon>Thalassotalea</taxon>
    </lineage>
</organism>
<comment type="caution">
    <text evidence="1">The sequence shown here is derived from an EMBL/GenBank/DDBJ whole genome shotgun (WGS) entry which is preliminary data.</text>
</comment>